<feature type="compositionally biased region" description="Low complexity" evidence="1">
    <location>
        <begin position="33"/>
        <end position="53"/>
    </location>
</feature>
<evidence type="ECO:0000313" key="2">
    <source>
        <dbReference type="EMBL" id="KAK0483912.1"/>
    </source>
</evidence>
<evidence type="ECO:0000313" key="3">
    <source>
        <dbReference type="Proteomes" id="UP001175227"/>
    </source>
</evidence>
<evidence type="ECO:0000256" key="1">
    <source>
        <dbReference type="SAM" id="MobiDB-lite"/>
    </source>
</evidence>
<gene>
    <name evidence="2" type="ORF">IW261DRAFT_1561693</name>
</gene>
<accession>A0AA39UC74</accession>
<feature type="region of interest" description="Disordered" evidence="1">
    <location>
        <begin position="245"/>
        <end position="264"/>
    </location>
</feature>
<name>A0AA39UC74_9AGAR</name>
<proteinExistence type="predicted"/>
<organism evidence="2 3">
    <name type="scientific">Armillaria novae-zelandiae</name>
    <dbReference type="NCBI Taxonomy" id="153914"/>
    <lineage>
        <taxon>Eukaryota</taxon>
        <taxon>Fungi</taxon>
        <taxon>Dikarya</taxon>
        <taxon>Basidiomycota</taxon>
        <taxon>Agaricomycotina</taxon>
        <taxon>Agaricomycetes</taxon>
        <taxon>Agaricomycetidae</taxon>
        <taxon>Agaricales</taxon>
        <taxon>Marasmiineae</taxon>
        <taxon>Physalacriaceae</taxon>
        <taxon>Armillaria</taxon>
    </lineage>
</organism>
<comment type="caution">
    <text evidence="2">The sequence shown here is derived from an EMBL/GenBank/DDBJ whole genome shotgun (WGS) entry which is preliminary data.</text>
</comment>
<protein>
    <submittedName>
        <fullName evidence="2">Uncharacterized protein</fullName>
    </submittedName>
</protein>
<keyword evidence="3" id="KW-1185">Reference proteome</keyword>
<dbReference type="AlphaFoldDB" id="A0AA39UC74"/>
<dbReference type="EMBL" id="JAUEPR010000006">
    <property type="protein sequence ID" value="KAK0483912.1"/>
    <property type="molecule type" value="Genomic_DNA"/>
</dbReference>
<dbReference type="Proteomes" id="UP001175227">
    <property type="component" value="Unassembled WGS sequence"/>
</dbReference>
<sequence>MSYNPMETLTADALDSDASLAVLPARSSPPSPSSRSSTSSSRRSQAMPSSPTRTTRRDGGRRMTGGFVCGVHVSLVIPLALGCLNIEGLDRDCVFGWEEDSGAVSILHLSTFDALANFVDIGVEGVFDSLKIQLLEVSSKQENGTELADKDCGDLEPRHLFSGASSWEEDDDDDDGVSIYAHTLAYIQVYPISQRLTLVEPDDDELIVVKLIDSLACYSNIFVDNVGRILVPAVRRVKEAHHGVNTRVDNDSGSPMRLERRWSS</sequence>
<feature type="region of interest" description="Disordered" evidence="1">
    <location>
        <begin position="20"/>
        <end position="61"/>
    </location>
</feature>
<reference evidence="2" key="1">
    <citation type="submission" date="2023-06" db="EMBL/GenBank/DDBJ databases">
        <authorList>
            <consortium name="Lawrence Berkeley National Laboratory"/>
            <person name="Ahrendt S."/>
            <person name="Sahu N."/>
            <person name="Indic B."/>
            <person name="Wong-Bajracharya J."/>
            <person name="Merenyi Z."/>
            <person name="Ke H.-M."/>
            <person name="Monk M."/>
            <person name="Kocsube S."/>
            <person name="Drula E."/>
            <person name="Lipzen A."/>
            <person name="Balint B."/>
            <person name="Henrissat B."/>
            <person name="Andreopoulos B."/>
            <person name="Martin F.M."/>
            <person name="Harder C.B."/>
            <person name="Rigling D."/>
            <person name="Ford K.L."/>
            <person name="Foster G.D."/>
            <person name="Pangilinan J."/>
            <person name="Papanicolaou A."/>
            <person name="Barry K."/>
            <person name="LaButti K."/>
            <person name="Viragh M."/>
            <person name="Koriabine M."/>
            <person name="Yan M."/>
            <person name="Riley R."/>
            <person name="Champramary S."/>
            <person name="Plett K.L."/>
            <person name="Tsai I.J."/>
            <person name="Slot J."/>
            <person name="Sipos G."/>
            <person name="Plett J."/>
            <person name="Nagy L.G."/>
            <person name="Grigoriev I.V."/>
        </authorList>
    </citation>
    <scope>NUCLEOTIDE SEQUENCE</scope>
    <source>
        <strain evidence="2">ICMP 16352</strain>
    </source>
</reference>